<dbReference type="SUPFAM" id="SSF161098">
    <property type="entry name" value="MetI-like"/>
    <property type="match status" value="1"/>
</dbReference>
<dbReference type="GO" id="GO:0005886">
    <property type="term" value="C:plasma membrane"/>
    <property type="evidence" value="ECO:0007669"/>
    <property type="project" value="UniProtKB-SubCell"/>
</dbReference>
<dbReference type="AlphaFoldDB" id="A0A101KX82"/>
<feature type="transmembrane region" description="Helical" evidence="7">
    <location>
        <begin position="124"/>
        <end position="145"/>
    </location>
</feature>
<dbReference type="PANTHER" id="PTHR30043">
    <property type="entry name" value="PHOSPHONATES TRANSPORT SYSTEM PERMEASE PROTEIN"/>
    <property type="match status" value="1"/>
</dbReference>
<dbReference type="PROSITE" id="PS50928">
    <property type="entry name" value="ABC_TM1"/>
    <property type="match status" value="1"/>
</dbReference>
<dbReference type="InterPro" id="IPR005769">
    <property type="entry name" value="PhnE/PtxC"/>
</dbReference>
<evidence type="ECO:0000256" key="6">
    <source>
        <dbReference type="ARBA" id="ARBA00023136"/>
    </source>
</evidence>
<evidence type="ECO:0000256" key="2">
    <source>
        <dbReference type="ARBA" id="ARBA00022448"/>
    </source>
</evidence>
<protein>
    <submittedName>
        <fullName evidence="9">Phosphonate ABC transporter permease</fullName>
    </submittedName>
</protein>
<keyword evidence="5 7" id="KW-1133">Transmembrane helix</keyword>
<dbReference type="Gene3D" id="1.10.3720.10">
    <property type="entry name" value="MetI-like"/>
    <property type="match status" value="1"/>
</dbReference>
<evidence type="ECO:0000313" key="9">
    <source>
        <dbReference type="EMBL" id="KUM28644.1"/>
    </source>
</evidence>
<evidence type="ECO:0000256" key="7">
    <source>
        <dbReference type="RuleBase" id="RU363032"/>
    </source>
</evidence>
<keyword evidence="3" id="KW-1003">Cell membrane</keyword>
<dbReference type="CDD" id="cd06261">
    <property type="entry name" value="TM_PBP2"/>
    <property type="match status" value="1"/>
</dbReference>
<dbReference type="Pfam" id="PF00528">
    <property type="entry name" value="BPD_transp_1"/>
    <property type="match status" value="1"/>
</dbReference>
<dbReference type="InterPro" id="IPR000515">
    <property type="entry name" value="MetI-like"/>
</dbReference>
<keyword evidence="4 7" id="KW-0812">Transmembrane</keyword>
<evidence type="ECO:0000313" key="10">
    <source>
        <dbReference type="Proteomes" id="UP000053176"/>
    </source>
</evidence>
<accession>A0A101KX82</accession>
<evidence type="ECO:0000256" key="4">
    <source>
        <dbReference type="ARBA" id="ARBA00022692"/>
    </source>
</evidence>
<feature type="transmembrane region" description="Helical" evidence="7">
    <location>
        <begin position="279"/>
        <end position="297"/>
    </location>
</feature>
<reference evidence="9 10" key="1">
    <citation type="submission" date="2015-12" db="EMBL/GenBank/DDBJ databases">
        <title>Draft genome sequence of Mesorhizobium sp. UFLA 01-765, a multitolerant efficient symbiont and plant-growth promoting strain isolated from Zn-mining soil using Leucaena leucocephala as a trap plant.</title>
        <authorList>
            <person name="Rangel W.M."/>
            <person name="Thijs S."/>
            <person name="Longatti S.M."/>
            <person name="Moreira F.M."/>
            <person name="Weyens N."/>
            <person name="Vangronsveld J."/>
            <person name="Van Hamme J.D."/>
            <person name="Bottos E.M."/>
            <person name="Rineau F."/>
        </authorList>
    </citation>
    <scope>NUCLEOTIDE SEQUENCE [LARGE SCALE GENOMIC DNA]</scope>
    <source>
        <strain evidence="9 10">UFLA 01-765</strain>
    </source>
</reference>
<feature type="transmembrane region" description="Helical" evidence="7">
    <location>
        <begin position="166"/>
        <end position="193"/>
    </location>
</feature>
<feature type="transmembrane region" description="Helical" evidence="7">
    <location>
        <begin position="28"/>
        <end position="48"/>
    </location>
</feature>
<feature type="domain" description="ABC transmembrane type-1" evidence="8">
    <location>
        <begin position="118"/>
        <end position="301"/>
    </location>
</feature>
<comment type="caution">
    <text evidence="9">The sequence shown here is derived from an EMBL/GenBank/DDBJ whole genome shotgun (WGS) entry which is preliminary data.</text>
</comment>
<dbReference type="NCBIfam" id="TIGR01097">
    <property type="entry name" value="PhnE"/>
    <property type="match status" value="1"/>
</dbReference>
<dbReference type="InterPro" id="IPR035906">
    <property type="entry name" value="MetI-like_sf"/>
</dbReference>
<proteinExistence type="inferred from homology"/>
<comment type="subcellular location">
    <subcellularLocation>
        <location evidence="1 7">Cell membrane</location>
        <topology evidence="1 7">Multi-pass membrane protein</topology>
    </subcellularLocation>
</comment>
<gene>
    <name evidence="9" type="ORF">AU467_10770</name>
</gene>
<dbReference type="EMBL" id="LPWA01000002">
    <property type="protein sequence ID" value="KUM28644.1"/>
    <property type="molecule type" value="Genomic_DNA"/>
</dbReference>
<comment type="similarity">
    <text evidence="7">Belongs to the binding-protein-dependent transport system permease family.</text>
</comment>
<dbReference type="Proteomes" id="UP000053176">
    <property type="component" value="Unassembled WGS sequence"/>
</dbReference>
<dbReference type="GO" id="GO:0015416">
    <property type="term" value="F:ABC-type phosphonate transporter activity"/>
    <property type="evidence" value="ECO:0007669"/>
    <property type="project" value="InterPro"/>
</dbReference>
<dbReference type="OrthoDB" id="9808005at2"/>
<name>A0A101KX82_RHILI</name>
<evidence type="ECO:0000256" key="3">
    <source>
        <dbReference type="ARBA" id="ARBA00022475"/>
    </source>
</evidence>
<dbReference type="PANTHER" id="PTHR30043:SF1">
    <property type="entry name" value="ABC TRANSPORT SYSTEM PERMEASE PROTEIN P69"/>
    <property type="match status" value="1"/>
</dbReference>
<evidence type="ECO:0000256" key="1">
    <source>
        <dbReference type="ARBA" id="ARBA00004651"/>
    </source>
</evidence>
<sequence length="319" mass="35495">MTASATIHSDATRQQADAWQRQTSLRRLYTVLGVGLLITAMVASMWFADEANAGHFFERLPHILDFLSWLIPKDWNDIWRALFDIASPSDKGTQEFNFPLGRVYIWGGFYIPEYFELMLTTVNVALVSTFIGFVFAVPFSFIAARNLTPHPALRLVVKRFMELLRAFPEIVIAGLFAAIVSTGPIAAIIAIGLHSIGALGKLFYEINENIDMRAEEGLRAVGANWFERVRFADLPQVLPNFMSYTLLRIEINVRASTIIGAVGGGGIGEELKLSISRGFGAKTLALVLLLFTTIFLIDQFSAWLRRKLVGEQAFLMSAA</sequence>
<keyword evidence="6 7" id="KW-0472">Membrane</keyword>
<keyword evidence="2 7" id="KW-0813">Transport</keyword>
<evidence type="ECO:0000256" key="5">
    <source>
        <dbReference type="ARBA" id="ARBA00022989"/>
    </source>
</evidence>
<evidence type="ECO:0000259" key="8">
    <source>
        <dbReference type="PROSITE" id="PS50928"/>
    </source>
</evidence>
<organism evidence="9 10">
    <name type="scientific">Rhizobium loti</name>
    <name type="common">Mesorhizobium loti</name>
    <dbReference type="NCBI Taxonomy" id="381"/>
    <lineage>
        <taxon>Bacteria</taxon>
        <taxon>Pseudomonadati</taxon>
        <taxon>Pseudomonadota</taxon>
        <taxon>Alphaproteobacteria</taxon>
        <taxon>Hyphomicrobiales</taxon>
        <taxon>Phyllobacteriaceae</taxon>
        <taxon>Mesorhizobium</taxon>
    </lineage>
</organism>